<dbReference type="EMBL" id="JAKJLQ010000009">
    <property type="protein sequence ID" value="MDF6101997.1"/>
    <property type="molecule type" value="Genomic_DNA"/>
</dbReference>
<dbReference type="Proteomes" id="UP001152308">
    <property type="component" value="Unassembled WGS sequence"/>
</dbReference>
<accession>A0ABT6BV92</accession>
<keyword evidence="2" id="KW-1185">Reference proteome</keyword>
<evidence type="ECO:0000313" key="2">
    <source>
        <dbReference type="Proteomes" id="UP001152308"/>
    </source>
</evidence>
<protein>
    <submittedName>
        <fullName evidence="1">Uncharacterized protein</fullName>
    </submittedName>
</protein>
<sequence length="91" mass="9493">MQFGGDDTGASGIEPGDEMSLPAALSVTELSAGELVDVITHCASITYAVPNTATRHIPANPPLFRESTWSERGGNLEKGWACGHPANPAPF</sequence>
<reference evidence="1" key="2">
    <citation type="submission" date="2022-01" db="EMBL/GenBank/DDBJ databases">
        <authorList>
            <person name="Sanchez-Suarez J."/>
            <person name="Villamil L."/>
            <person name="Diaz L.E."/>
        </authorList>
    </citation>
    <scope>NUCLEOTIDE SEQUENCE</scope>
    <source>
        <strain evidence="1">EUFUS-Z928</strain>
    </source>
</reference>
<evidence type="ECO:0000313" key="1">
    <source>
        <dbReference type="EMBL" id="MDF6101997.1"/>
    </source>
</evidence>
<dbReference type="RefSeq" id="WP_277243822.1">
    <property type="nucleotide sequence ID" value="NZ_JAKJLQ010000009.1"/>
</dbReference>
<gene>
    <name evidence="1" type="ORF">L2299_13110</name>
</gene>
<name>A0ABT6BV92_9ACTN</name>
<reference evidence="1" key="1">
    <citation type="journal article" date="2022" name="Data Brief">
        <title>Draft genome sequence data of Gordonia hongkongensis strain EUFUS-Z928 isolated from the octocoral Eunicea fusca.</title>
        <authorList>
            <person name="Sanchez-Suarez J."/>
            <person name="Diaz L."/>
            <person name="Melo-Bolivar J."/>
            <person name="Villamil L."/>
        </authorList>
    </citation>
    <scope>NUCLEOTIDE SEQUENCE</scope>
    <source>
        <strain evidence="1">EUFUS-Z928</strain>
    </source>
</reference>
<comment type="caution">
    <text evidence="1">The sequence shown here is derived from an EMBL/GenBank/DDBJ whole genome shotgun (WGS) entry which is preliminary data.</text>
</comment>
<proteinExistence type="predicted"/>
<organism evidence="1 2">
    <name type="scientific">Gordonia hongkongensis</name>
    <dbReference type="NCBI Taxonomy" id="1701090"/>
    <lineage>
        <taxon>Bacteria</taxon>
        <taxon>Bacillati</taxon>
        <taxon>Actinomycetota</taxon>
        <taxon>Actinomycetes</taxon>
        <taxon>Mycobacteriales</taxon>
        <taxon>Gordoniaceae</taxon>
        <taxon>Gordonia</taxon>
    </lineage>
</organism>